<dbReference type="GO" id="GO:0016874">
    <property type="term" value="F:ligase activity"/>
    <property type="evidence" value="ECO:0007669"/>
    <property type="project" value="UniProtKB-KW"/>
</dbReference>
<keyword evidence="1" id="KW-0472">Membrane</keyword>
<keyword evidence="1" id="KW-1133">Transmembrane helix</keyword>
<feature type="transmembrane region" description="Helical" evidence="1">
    <location>
        <begin position="35"/>
        <end position="53"/>
    </location>
</feature>
<organism evidence="2 3">
    <name type="scientific">Henriciella algicola</name>
    <dbReference type="NCBI Taxonomy" id="1608422"/>
    <lineage>
        <taxon>Bacteria</taxon>
        <taxon>Pseudomonadati</taxon>
        <taxon>Pseudomonadota</taxon>
        <taxon>Alphaproteobacteria</taxon>
        <taxon>Hyphomonadales</taxon>
        <taxon>Hyphomonadaceae</taxon>
        <taxon>Henriciella</taxon>
    </lineage>
</organism>
<feature type="transmembrane region" description="Helical" evidence="1">
    <location>
        <begin position="104"/>
        <end position="122"/>
    </location>
</feature>
<feature type="transmembrane region" description="Helical" evidence="1">
    <location>
        <begin position="129"/>
        <end position="150"/>
    </location>
</feature>
<gene>
    <name evidence="2" type="ORF">D1222_09555</name>
</gene>
<dbReference type="EMBL" id="QWGA01000006">
    <property type="protein sequence ID" value="RIJ29623.1"/>
    <property type="molecule type" value="Genomic_DNA"/>
</dbReference>
<dbReference type="OrthoDB" id="484624at2"/>
<name>A0A399RGI0_9PROT</name>
<accession>A0A399RGI0</accession>
<protein>
    <submittedName>
        <fullName evidence="2">O-antigen ligase domain-containing protein</fullName>
    </submittedName>
</protein>
<evidence type="ECO:0000313" key="2">
    <source>
        <dbReference type="EMBL" id="RIJ29623.1"/>
    </source>
</evidence>
<keyword evidence="3" id="KW-1185">Reference proteome</keyword>
<reference evidence="2 3" key="1">
    <citation type="submission" date="2018-08" db="EMBL/GenBank/DDBJ databases">
        <title>Henriciella mobilis sp. nov., isolated from seawater.</title>
        <authorList>
            <person name="Cheng H."/>
            <person name="Wu Y.-H."/>
            <person name="Xu X.-W."/>
            <person name="Guo L.-L."/>
        </authorList>
    </citation>
    <scope>NUCLEOTIDE SEQUENCE [LARGE SCALE GENOMIC DNA]</scope>
    <source>
        <strain evidence="2 3">CCUG67844</strain>
    </source>
</reference>
<feature type="transmembrane region" description="Helical" evidence="1">
    <location>
        <begin position="379"/>
        <end position="395"/>
    </location>
</feature>
<feature type="transmembrane region" description="Helical" evidence="1">
    <location>
        <begin position="262"/>
        <end position="281"/>
    </location>
</feature>
<keyword evidence="2" id="KW-0436">Ligase</keyword>
<feature type="transmembrane region" description="Helical" evidence="1">
    <location>
        <begin position="12"/>
        <end position="29"/>
    </location>
</feature>
<feature type="transmembrane region" description="Helical" evidence="1">
    <location>
        <begin position="194"/>
        <end position="212"/>
    </location>
</feature>
<keyword evidence="1" id="KW-0812">Transmembrane</keyword>
<feature type="transmembrane region" description="Helical" evidence="1">
    <location>
        <begin position="65"/>
        <end position="84"/>
    </location>
</feature>
<proteinExistence type="predicted"/>
<comment type="caution">
    <text evidence="2">The sequence shown here is derived from an EMBL/GenBank/DDBJ whole genome shotgun (WGS) entry which is preliminary data.</text>
</comment>
<evidence type="ECO:0000256" key="1">
    <source>
        <dbReference type="SAM" id="Phobius"/>
    </source>
</evidence>
<sequence>MDQTAHHSRAPEDLVVFAALAATWLVYLVGGLYVLGPVLGVGLTGLLLARFYVGGSGLAVRPSHSIPAGVWVWILGMLVMLLALEIGHANNNLSVGQTIKSTIGWAKGWALLALFPLIGACLNIRLETVIRAASIVALGSLILTPLLLLAPKLGLPEVIFVSPLKLVGGPGPEFFAIQLYSIEPTDGSTRLRYFTPWSPAAGLIGNMYLIFALADRRKLWKWIGIVSALCIIVFSKSRLAIAAALFIWPLVVAIGEARRPGLWLLAAAGLFLLTPFAQGILDTIDATLNSVKSMRADSTRVREALGEIAVHRWWTEAPIFGHGVVERGPHFVEFMPIGSHHTWYGLLFVKGLVGVLALAVPLAWSLIEFTLLAFARSRAGQVALAMVLLMTFYSIGENLEILSYLMWPGLLVMGIASREVAALGKLDTAQT</sequence>
<evidence type="ECO:0000313" key="3">
    <source>
        <dbReference type="Proteomes" id="UP000265845"/>
    </source>
</evidence>
<dbReference type="RefSeq" id="WP_119454029.1">
    <property type="nucleotide sequence ID" value="NZ_QWGA01000006.1"/>
</dbReference>
<feature type="transmembrane region" description="Helical" evidence="1">
    <location>
        <begin position="343"/>
        <end position="367"/>
    </location>
</feature>
<dbReference type="AlphaFoldDB" id="A0A399RGI0"/>
<dbReference type="Proteomes" id="UP000265845">
    <property type="component" value="Unassembled WGS sequence"/>
</dbReference>